<evidence type="ECO:0000313" key="22">
    <source>
        <dbReference type="Proteomes" id="UP000694392"/>
    </source>
</evidence>
<dbReference type="Ensembl" id="ENSSPUT00000025491.1">
    <property type="protein sequence ID" value="ENSSPUP00000023894.1"/>
    <property type="gene ID" value="ENSSPUG00000018281.1"/>
</dbReference>
<keyword evidence="4" id="KW-0963">Cytoplasm</keyword>
<dbReference type="GO" id="GO:0042803">
    <property type="term" value="F:protein homodimerization activity"/>
    <property type="evidence" value="ECO:0007669"/>
    <property type="project" value="UniProtKB-UniRule"/>
</dbReference>
<evidence type="ECO:0000256" key="17">
    <source>
        <dbReference type="ARBA" id="ARBA00055936"/>
    </source>
</evidence>
<evidence type="ECO:0000313" key="21">
    <source>
        <dbReference type="Ensembl" id="ENSSPUP00000023894.1"/>
    </source>
</evidence>
<evidence type="ECO:0000256" key="13">
    <source>
        <dbReference type="ARBA" id="ARBA00023125"/>
    </source>
</evidence>
<keyword evidence="8" id="KW-0013">ADP-ribosylation</keyword>
<dbReference type="GO" id="GO:0061820">
    <property type="term" value="P:telomeric D-loop disassembly"/>
    <property type="evidence" value="ECO:0007669"/>
    <property type="project" value="Ensembl"/>
</dbReference>
<evidence type="ECO:0000256" key="14">
    <source>
        <dbReference type="ARBA" id="ARBA00023212"/>
    </source>
</evidence>
<dbReference type="InterPro" id="IPR017930">
    <property type="entry name" value="Myb_dom"/>
</dbReference>
<dbReference type="GO" id="GO:0008017">
    <property type="term" value="F:microtubule binding"/>
    <property type="evidence" value="ECO:0007669"/>
    <property type="project" value="TreeGrafter"/>
</dbReference>
<comment type="subcellular location">
    <subcellularLocation>
        <location evidence="2">Chromosome</location>
        <location evidence="2">Telomere</location>
    </subcellularLocation>
    <subcellularLocation>
        <location evidence="1">Cytoplasm</location>
        <location evidence="1">Cytoskeleton</location>
        <location evidence="1">Spindle</location>
    </subcellularLocation>
    <subcellularLocation>
        <location evidence="18">Nucleus</location>
    </subcellularLocation>
</comment>
<dbReference type="GO" id="GO:1904792">
    <property type="term" value="P:positive regulation of shelterin complex assembly"/>
    <property type="evidence" value="ECO:0007669"/>
    <property type="project" value="Ensembl"/>
</dbReference>
<dbReference type="CDD" id="cd11660">
    <property type="entry name" value="SANT_TRF"/>
    <property type="match status" value="1"/>
</dbReference>
<keyword evidence="13 18" id="KW-0238">DNA-binding</keyword>
<evidence type="ECO:0000256" key="15">
    <source>
        <dbReference type="ARBA" id="ARBA00023242"/>
    </source>
</evidence>
<dbReference type="InterPro" id="IPR009057">
    <property type="entry name" value="Homeodomain-like_sf"/>
</dbReference>
<reference evidence="21" key="1">
    <citation type="submission" date="2025-08" db="UniProtKB">
        <authorList>
            <consortium name="Ensembl"/>
        </authorList>
    </citation>
    <scope>IDENTIFICATION</scope>
</reference>
<dbReference type="SMART" id="SM00717">
    <property type="entry name" value="SANT"/>
    <property type="match status" value="1"/>
</dbReference>
<dbReference type="AlphaFoldDB" id="A0A8D0LC12"/>
<feature type="domain" description="HTH myb-type" evidence="20">
    <location>
        <begin position="315"/>
        <end position="365"/>
    </location>
</feature>
<keyword evidence="7" id="KW-0132">Cell division</keyword>
<evidence type="ECO:0000256" key="6">
    <source>
        <dbReference type="ARBA" id="ARBA00022553"/>
    </source>
</evidence>
<sequence>WAALGSTAAPGLSGYGSGQDCFSPITSARHLKMQSEGEMVVGLSRSQSPAAAVAGPGEEGAEHGPADSLLLAEAETVAVGWMLDFSCRCLCRHFCEGRRRDFEWHRDVTQSECIIKGLPRIETHQMKTVYLCQFLMRIAEGKTLDSRFESDQKISPLESALSVWSLLEQEQSEPDKLHEDICRLICIQAVAVHMEKGYFKEAAEVIERLFPEMKLAMITKQKDPYHPFFQSFSYNLMVDKIKNYINIFLNEKTNCRLLKAATEEAKIKRLGTTTSQDKQRIVTETINKNLEIKQRFVTRMSNKTMLQCYLKCCNRWTWEEDQKLKEGVKKFGVGKWTKILLHYNFNNRTDVMLKDRWRTMAKLNII</sequence>
<dbReference type="GO" id="GO:0051301">
    <property type="term" value="P:cell division"/>
    <property type="evidence" value="ECO:0007669"/>
    <property type="project" value="UniProtKB-KW"/>
</dbReference>
<dbReference type="Proteomes" id="UP000694392">
    <property type="component" value="Unplaced"/>
</dbReference>
<dbReference type="InterPro" id="IPR036507">
    <property type="entry name" value="Telomere_rpt-bd_fac_dimer_sf"/>
</dbReference>
<evidence type="ECO:0000256" key="18">
    <source>
        <dbReference type="PIRNR" id="PIRNR038016"/>
    </source>
</evidence>
<dbReference type="GO" id="GO:1905839">
    <property type="term" value="P:negative regulation of telomeric D-loop disassembly"/>
    <property type="evidence" value="ECO:0007669"/>
    <property type="project" value="Ensembl"/>
</dbReference>
<dbReference type="GeneTree" id="ENSGT00940000155268"/>
<evidence type="ECO:0000259" key="20">
    <source>
        <dbReference type="PROSITE" id="PS51294"/>
    </source>
</evidence>
<dbReference type="GO" id="GO:0008156">
    <property type="term" value="P:negative regulation of DNA replication"/>
    <property type="evidence" value="ECO:0007669"/>
    <property type="project" value="Ensembl"/>
</dbReference>
<dbReference type="PROSITE" id="PS50090">
    <property type="entry name" value="MYB_LIKE"/>
    <property type="match status" value="1"/>
</dbReference>
<organism evidence="21 22">
    <name type="scientific">Sphenodon punctatus</name>
    <name type="common">Tuatara</name>
    <name type="synonym">Hatteria punctata</name>
    <dbReference type="NCBI Taxonomy" id="8508"/>
    <lineage>
        <taxon>Eukaryota</taxon>
        <taxon>Metazoa</taxon>
        <taxon>Chordata</taxon>
        <taxon>Craniata</taxon>
        <taxon>Vertebrata</taxon>
        <taxon>Euteleostomi</taxon>
        <taxon>Lepidosauria</taxon>
        <taxon>Sphenodontia</taxon>
        <taxon>Sphenodontidae</taxon>
        <taxon>Sphenodon</taxon>
    </lineage>
</organism>
<dbReference type="PIRSF" id="PIRSF038016">
    <property type="entry name" value="Telomere_bd-1_Pin2"/>
    <property type="match status" value="1"/>
</dbReference>
<dbReference type="GO" id="GO:1904911">
    <property type="term" value="P:negative regulation of establishment of RNA localization to telomere"/>
    <property type="evidence" value="ECO:0007669"/>
    <property type="project" value="Ensembl"/>
</dbReference>
<evidence type="ECO:0000256" key="12">
    <source>
        <dbReference type="ARBA" id="ARBA00022990"/>
    </source>
</evidence>
<dbReference type="Gene3D" id="1.10.10.60">
    <property type="entry name" value="Homeodomain-like"/>
    <property type="match status" value="1"/>
</dbReference>
<evidence type="ECO:0000256" key="7">
    <source>
        <dbReference type="ARBA" id="ARBA00022618"/>
    </source>
</evidence>
<keyword evidence="12" id="KW-0007">Acetylation</keyword>
<accession>A0A8D0LC12</accession>
<dbReference type="PANTHER" id="PTHR46734">
    <property type="entry name" value="TELOMERIC REPEAT-BINDING FACTOR 1 TERF1"/>
    <property type="match status" value="1"/>
</dbReference>
<dbReference type="FunFam" id="1.10.10.60:FF:000129">
    <property type="entry name" value="Telomeric repeat-binding factor 2"/>
    <property type="match status" value="1"/>
</dbReference>
<keyword evidence="3" id="KW-0158">Chromosome</keyword>
<evidence type="ECO:0000256" key="1">
    <source>
        <dbReference type="ARBA" id="ARBA00004186"/>
    </source>
</evidence>
<dbReference type="GO" id="GO:0071532">
    <property type="term" value="F:ankyrin repeat binding"/>
    <property type="evidence" value="ECO:0007669"/>
    <property type="project" value="Ensembl"/>
</dbReference>
<keyword evidence="11 18" id="KW-0779">Telomere</keyword>
<dbReference type="GO" id="GO:0016233">
    <property type="term" value="P:telomere capping"/>
    <property type="evidence" value="ECO:0007669"/>
    <property type="project" value="Ensembl"/>
</dbReference>
<dbReference type="GO" id="GO:0008301">
    <property type="term" value="F:DNA binding, bending"/>
    <property type="evidence" value="ECO:0007669"/>
    <property type="project" value="Ensembl"/>
</dbReference>
<dbReference type="Gene3D" id="1.25.40.210">
    <property type="entry name" value="Telomere repeat-binding factor, dimerisation domain"/>
    <property type="match status" value="1"/>
</dbReference>
<evidence type="ECO:0000256" key="2">
    <source>
        <dbReference type="ARBA" id="ARBA00004574"/>
    </source>
</evidence>
<evidence type="ECO:0000259" key="19">
    <source>
        <dbReference type="PROSITE" id="PS50090"/>
    </source>
</evidence>
<dbReference type="GO" id="GO:0005819">
    <property type="term" value="C:spindle"/>
    <property type="evidence" value="ECO:0007669"/>
    <property type="project" value="UniProtKB-SubCell"/>
</dbReference>
<feature type="domain" description="Myb-like" evidence="19">
    <location>
        <begin position="314"/>
        <end position="361"/>
    </location>
</feature>
<dbReference type="SUPFAM" id="SSF46689">
    <property type="entry name" value="Homeodomain-like"/>
    <property type="match status" value="1"/>
</dbReference>
<dbReference type="GO" id="GO:0045141">
    <property type="term" value="P:meiotic telomere clustering"/>
    <property type="evidence" value="ECO:0007669"/>
    <property type="project" value="Ensembl"/>
</dbReference>
<keyword evidence="22" id="KW-1185">Reference proteome</keyword>
<dbReference type="GO" id="GO:0007004">
    <property type="term" value="P:telomere maintenance via telomerase"/>
    <property type="evidence" value="ECO:0007669"/>
    <property type="project" value="Ensembl"/>
</dbReference>
<evidence type="ECO:0000256" key="9">
    <source>
        <dbReference type="ARBA" id="ARBA00022776"/>
    </source>
</evidence>
<dbReference type="GO" id="GO:0016604">
    <property type="term" value="C:nuclear body"/>
    <property type="evidence" value="ECO:0007669"/>
    <property type="project" value="Ensembl"/>
</dbReference>
<comment type="function">
    <text evidence="17">Binds the telomeric double-stranded 5'-TTAGGG-3' repeat and negatively regulates telomere length. Involved in the regulation of the mitotic spindle. Component of the shelterin complex (telosome) that is involved in the regulation of telomere length and protection. Shelterin associates with arrays of double-stranded 5'-TTAGGG-3' repeats added by telomerase and protects chromosome ends; without its protective activity, telomeres are no longer hidden from the DNA damage surveillance and chromosome ends are inappropriately processed by DNA repair pathways.</text>
</comment>
<evidence type="ECO:0000256" key="10">
    <source>
        <dbReference type="ARBA" id="ARBA00022843"/>
    </source>
</evidence>
<dbReference type="GO" id="GO:0003720">
    <property type="term" value="F:telomerase activity"/>
    <property type="evidence" value="ECO:0007669"/>
    <property type="project" value="Ensembl"/>
</dbReference>
<dbReference type="GO" id="GO:1904850">
    <property type="term" value="P:negative regulation of establishment of protein localization to telomere"/>
    <property type="evidence" value="ECO:0007669"/>
    <property type="project" value="Ensembl"/>
</dbReference>
<keyword evidence="5" id="KW-1017">Isopeptide bond</keyword>
<comment type="subunit">
    <text evidence="18">Homodimer.</text>
</comment>
<keyword evidence="6" id="KW-0597">Phosphoprotein</keyword>
<dbReference type="GO" id="GO:0098505">
    <property type="term" value="F:G-rich strand telomeric DNA binding"/>
    <property type="evidence" value="ECO:0007669"/>
    <property type="project" value="Ensembl"/>
</dbReference>
<keyword evidence="15 18" id="KW-0539">Nucleus</keyword>
<dbReference type="GO" id="GO:0003691">
    <property type="term" value="F:double-stranded telomeric DNA binding"/>
    <property type="evidence" value="ECO:0007669"/>
    <property type="project" value="UniProtKB-UniRule"/>
</dbReference>
<dbReference type="GO" id="GO:0001650">
    <property type="term" value="C:fibrillar center"/>
    <property type="evidence" value="ECO:0007669"/>
    <property type="project" value="Ensembl"/>
</dbReference>
<dbReference type="InterPro" id="IPR013867">
    <property type="entry name" value="Telomere_rpt-bd_fac_dimer_dom"/>
</dbReference>
<name>A0A8D0LC12_SPHPU</name>
<dbReference type="PANTHER" id="PTHR46734:SF1">
    <property type="entry name" value="TELOMERIC REPEAT-BINDING FACTOR 1"/>
    <property type="match status" value="1"/>
</dbReference>
<dbReference type="GO" id="GO:0032211">
    <property type="term" value="P:negative regulation of telomere maintenance via telomerase"/>
    <property type="evidence" value="ECO:0007669"/>
    <property type="project" value="Ensembl"/>
</dbReference>
<dbReference type="GO" id="GO:0070187">
    <property type="term" value="C:shelterin complex"/>
    <property type="evidence" value="ECO:0007669"/>
    <property type="project" value="Ensembl"/>
</dbReference>
<dbReference type="InterPro" id="IPR017357">
    <property type="entry name" value="TERF1/2"/>
</dbReference>
<keyword evidence="14" id="KW-0206">Cytoskeleton</keyword>
<keyword evidence="10" id="KW-0832">Ubl conjugation</keyword>
<evidence type="ECO:0000256" key="5">
    <source>
        <dbReference type="ARBA" id="ARBA00022499"/>
    </source>
</evidence>
<evidence type="ECO:0000256" key="11">
    <source>
        <dbReference type="ARBA" id="ARBA00022895"/>
    </source>
</evidence>
<dbReference type="SUPFAM" id="SSF63600">
    <property type="entry name" value="Telomeric repeat binding factor (TRF) dimerisation domain"/>
    <property type="match status" value="1"/>
</dbReference>
<gene>
    <name evidence="21" type="primary">TERF1</name>
</gene>
<dbReference type="FunFam" id="1.25.40.210:FF:000001">
    <property type="entry name" value="Telomeric repeat-binding factor"/>
    <property type="match status" value="1"/>
</dbReference>
<dbReference type="PROSITE" id="PS51294">
    <property type="entry name" value="HTH_MYB"/>
    <property type="match status" value="1"/>
</dbReference>
<evidence type="ECO:0000256" key="3">
    <source>
        <dbReference type="ARBA" id="ARBA00022454"/>
    </source>
</evidence>
<protein>
    <recommendedName>
        <fullName evidence="18">Telomeric repeat-binding factor</fullName>
    </recommendedName>
</protein>
<keyword evidence="16 18" id="KW-0131">Cell cycle</keyword>
<dbReference type="InterPro" id="IPR001005">
    <property type="entry name" value="SANT/Myb"/>
</dbReference>
<dbReference type="InterPro" id="IPR052450">
    <property type="entry name" value="TRBD-Containing_Protein"/>
</dbReference>
<evidence type="ECO:0000256" key="8">
    <source>
        <dbReference type="ARBA" id="ARBA00022765"/>
    </source>
</evidence>
<keyword evidence="9" id="KW-0498">Mitosis</keyword>
<proteinExistence type="predicted"/>
<dbReference type="Pfam" id="PF08558">
    <property type="entry name" value="TRF"/>
    <property type="match status" value="1"/>
</dbReference>
<dbReference type="Pfam" id="PF00249">
    <property type="entry name" value="Myb_DNA-binding"/>
    <property type="match status" value="1"/>
</dbReference>
<evidence type="ECO:0000256" key="4">
    <source>
        <dbReference type="ARBA" id="ARBA00022490"/>
    </source>
</evidence>
<evidence type="ECO:0000256" key="16">
    <source>
        <dbReference type="ARBA" id="ARBA00023306"/>
    </source>
</evidence>
<reference evidence="21" key="2">
    <citation type="submission" date="2025-09" db="UniProtKB">
        <authorList>
            <consortium name="Ensembl"/>
        </authorList>
    </citation>
    <scope>IDENTIFICATION</scope>
</reference>